<organism evidence="1 2">
    <name type="scientific">Phormidesmis priestleyi ULC007</name>
    <dbReference type="NCBI Taxonomy" id="1920490"/>
    <lineage>
        <taxon>Bacteria</taxon>
        <taxon>Bacillati</taxon>
        <taxon>Cyanobacteriota</taxon>
        <taxon>Cyanophyceae</taxon>
        <taxon>Leptolyngbyales</taxon>
        <taxon>Leptolyngbyaceae</taxon>
        <taxon>Phormidesmis</taxon>
    </lineage>
</organism>
<reference evidence="1 2" key="1">
    <citation type="submission" date="2018-02" db="EMBL/GenBank/DDBJ databases">
        <authorList>
            <person name="Cohen D.B."/>
            <person name="Kent A.D."/>
        </authorList>
    </citation>
    <scope>NUCLEOTIDE SEQUENCE [LARGE SCALE GENOMIC DNA]</scope>
    <source>
        <strain evidence="1 2">ULC007</strain>
    </source>
</reference>
<dbReference type="EMBL" id="PVWG01000161">
    <property type="protein sequence ID" value="PSB13081.1"/>
    <property type="molecule type" value="Genomic_DNA"/>
</dbReference>
<sequence length="120" mass="13726">HGKGTPSPAQLACKLLARVPQPLTRCRTVLVLADTEFGTIEFLKAVQKRRWRAVVGLRCNRRLESGKTLKHLYRTGKRGQQVRLLGMNVSLTISWFWLKRSEGKRELRFVVSTYPYSGVT</sequence>
<evidence type="ECO:0000313" key="1">
    <source>
        <dbReference type="EMBL" id="PSB13081.1"/>
    </source>
</evidence>
<feature type="non-terminal residue" evidence="1">
    <location>
        <position position="1"/>
    </location>
</feature>
<keyword evidence="2" id="KW-1185">Reference proteome</keyword>
<evidence type="ECO:0000313" key="2">
    <source>
        <dbReference type="Proteomes" id="UP000238634"/>
    </source>
</evidence>
<dbReference type="InterPro" id="IPR012337">
    <property type="entry name" value="RNaseH-like_sf"/>
</dbReference>
<protein>
    <submittedName>
        <fullName evidence="1">Transposase</fullName>
    </submittedName>
</protein>
<accession>A0A2T1CY34</accession>
<name>A0A2T1CY34_9CYAN</name>
<reference evidence="1 2" key="2">
    <citation type="submission" date="2018-03" db="EMBL/GenBank/DDBJ databases">
        <title>The ancient ancestry and fast evolution of plastids.</title>
        <authorList>
            <person name="Moore K.R."/>
            <person name="Magnabosco C."/>
            <person name="Momper L."/>
            <person name="Gold D.A."/>
            <person name="Bosak T."/>
            <person name="Fournier G.P."/>
        </authorList>
    </citation>
    <scope>NUCLEOTIDE SEQUENCE [LARGE SCALE GENOMIC DNA]</scope>
    <source>
        <strain evidence="1 2">ULC007</strain>
    </source>
</reference>
<dbReference type="SUPFAM" id="SSF53098">
    <property type="entry name" value="Ribonuclease H-like"/>
    <property type="match status" value="1"/>
</dbReference>
<comment type="caution">
    <text evidence="1">The sequence shown here is derived from an EMBL/GenBank/DDBJ whole genome shotgun (WGS) entry which is preliminary data.</text>
</comment>
<dbReference type="Proteomes" id="UP000238634">
    <property type="component" value="Unassembled WGS sequence"/>
</dbReference>
<gene>
    <name evidence="1" type="ORF">C7B65_27165</name>
</gene>
<proteinExistence type="predicted"/>
<dbReference type="AlphaFoldDB" id="A0A2T1CY34"/>